<dbReference type="Pfam" id="PF12847">
    <property type="entry name" value="Methyltransf_18"/>
    <property type="match status" value="1"/>
</dbReference>
<dbReference type="InterPro" id="IPR029063">
    <property type="entry name" value="SAM-dependent_MTases_sf"/>
</dbReference>
<evidence type="ECO:0008006" key="3">
    <source>
        <dbReference type="Google" id="ProtNLM"/>
    </source>
</evidence>
<name>A0A2T2XFA6_9FIRM</name>
<reference evidence="1 2" key="1">
    <citation type="journal article" date="2014" name="BMC Genomics">
        <title>Comparison of environmental and isolate Sulfobacillus genomes reveals diverse carbon, sulfur, nitrogen, and hydrogen metabolisms.</title>
        <authorList>
            <person name="Justice N.B."/>
            <person name="Norman A."/>
            <person name="Brown C.T."/>
            <person name="Singh A."/>
            <person name="Thomas B.C."/>
            <person name="Banfield J.F."/>
        </authorList>
    </citation>
    <scope>NUCLEOTIDE SEQUENCE [LARGE SCALE GENOMIC DNA]</scope>
    <source>
        <strain evidence="1">AMDSBA4</strain>
    </source>
</reference>
<dbReference type="Proteomes" id="UP000242972">
    <property type="component" value="Unassembled WGS sequence"/>
</dbReference>
<evidence type="ECO:0000313" key="1">
    <source>
        <dbReference type="EMBL" id="PSR33136.1"/>
    </source>
</evidence>
<protein>
    <recommendedName>
        <fullName evidence="3">SAM-dependent methyltransferase</fullName>
    </recommendedName>
</protein>
<accession>A0A2T2XFA6</accession>
<organism evidence="1 2">
    <name type="scientific">Sulfobacillus benefaciens</name>
    <dbReference type="NCBI Taxonomy" id="453960"/>
    <lineage>
        <taxon>Bacteria</taxon>
        <taxon>Bacillati</taxon>
        <taxon>Bacillota</taxon>
        <taxon>Clostridia</taxon>
        <taxon>Eubacteriales</taxon>
        <taxon>Clostridiales Family XVII. Incertae Sedis</taxon>
        <taxon>Sulfobacillus</taxon>
    </lineage>
</organism>
<dbReference type="PANTHER" id="PTHR38451">
    <property type="entry name" value="TRNA (ADENINE(22)-N(1))-METHYLTRANSFERASE"/>
    <property type="match status" value="1"/>
</dbReference>
<dbReference type="PANTHER" id="PTHR38451:SF1">
    <property type="entry name" value="TRNA (ADENINE(22)-N(1))-METHYLTRANSFERASE"/>
    <property type="match status" value="1"/>
</dbReference>
<dbReference type="EMBL" id="PXYW01000026">
    <property type="protein sequence ID" value="PSR33136.1"/>
    <property type="molecule type" value="Genomic_DNA"/>
</dbReference>
<dbReference type="AlphaFoldDB" id="A0A2T2XFA6"/>
<dbReference type="SUPFAM" id="SSF53335">
    <property type="entry name" value="S-adenosyl-L-methionine-dependent methyltransferases"/>
    <property type="match status" value="1"/>
</dbReference>
<evidence type="ECO:0000313" key="2">
    <source>
        <dbReference type="Proteomes" id="UP000242972"/>
    </source>
</evidence>
<proteinExistence type="predicted"/>
<comment type="caution">
    <text evidence="1">The sequence shown here is derived from an EMBL/GenBank/DDBJ whole genome shotgun (WGS) entry which is preliminary data.</text>
</comment>
<sequence length="209" mass="23427">MTRPLENRLQLLSEWCGPYPRVADIGAGSGRLSLDLIGKGHDVIATEASAKGVEILRRTTAKRIMSLVGDGLLPLKRQMAVDAIVVAGMGSDLIIHILGQRHFLPYNPVFLLQPVQGILAVRRYLAENLAVIHRGGLVADRARIYASWEVSFDGIGGQIPIFAEFSQDPLWPILCSREQQFRRHKLTFPLSPKEYQKTWEELGYWNTVL</sequence>
<dbReference type="CDD" id="cd02440">
    <property type="entry name" value="AdoMet_MTases"/>
    <property type="match status" value="1"/>
</dbReference>
<dbReference type="Gene3D" id="3.40.50.150">
    <property type="entry name" value="Vaccinia Virus protein VP39"/>
    <property type="match status" value="1"/>
</dbReference>
<gene>
    <name evidence="1" type="ORF">C7B46_11235</name>
</gene>